<feature type="transmembrane region" description="Helical" evidence="6">
    <location>
        <begin position="55"/>
        <end position="75"/>
    </location>
</feature>
<feature type="transmembrane region" description="Helical" evidence="6">
    <location>
        <begin position="162"/>
        <end position="182"/>
    </location>
</feature>
<dbReference type="Proteomes" id="UP000502756">
    <property type="component" value="Chromosome"/>
</dbReference>
<keyword evidence="8" id="KW-1185">Reference proteome</keyword>
<feature type="transmembrane region" description="Helical" evidence="6">
    <location>
        <begin position="301"/>
        <end position="323"/>
    </location>
</feature>
<evidence type="ECO:0008006" key="9">
    <source>
        <dbReference type="Google" id="ProtNLM"/>
    </source>
</evidence>
<sequence>MMFAKAQKLVLSDLLAKYMGSFKSTFVYMLVPVVSFSLSIYTSPIFARHLSSEEFAYMGFYASVGSLINCFYGLLFQTYYMSIYFRQEPKELKATLASLTLFSLGWNFLFFPLSLVLLNQAMSLIGGSIPFFPYAILALATQVFAVYTGLLQATYRLGKKPIMYFVLAAGYRVLTMALSIYFVTSADMGLTGRLLGTLVTEVVFFVVAIRSIMDGQAFVIQKDIIKHAIRTVLPLLPASFLYLPVLNFDNLVLERLNNPTEMGFYNIGKNIANYLYMALFPFYQTMEPDIYKYAITQNYKVLGRISLMLVLMVVVCVIGFWLVSPYIINYLTAGRYNNAVKYANIHAVTSGLMILFSISSSVLNALQQSRQLLISNMVACAVCVASYIAGGIYFDQLGVAYATAMTFMILIILQASFSFKKLSMV</sequence>
<dbReference type="AlphaFoldDB" id="A0A6M5Y2P9"/>
<keyword evidence="2" id="KW-1003">Cell membrane</keyword>
<feature type="transmembrane region" description="Helical" evidence="6">
    <location>
        <begin position="131"/>
        <end position="150"/>
    </location>
</feature>
<proteinExistence type="predicted"/>
<dbReference type="InterPro" id="IPR050833">
    <property type="entry name" value="Poly_Biosynth_Transport"/>
</dbReference>
<feature type="transmembrane region" description="Helical" evidence="6">
    <location>
        <begin position="96"/>
        <end position="119"/>
    </location>
</feature>
<keyword evidence="3 6" id="KW-0812">Transmembrane</keyword>
<dbReference type="GO" id="GO:0005886">
    <property type="term" value="C:plasma membrane"/>
    <property type="evidence" value="ECO:0007669"/>
    <property type="project" value="UniProtKB-SubCell"/>
</dbReference>
<protein>
    <recommendedName>
        <fullName evidence="9">Oligosaccharide flippase family protein</fullName>
    </recommendedName>
</protein>
<reference evidence="7 8" key="1">
    <citation type="submission" date="2020-05" db="EMBL/GenBank/DDBJ databases">
        <title>Genome sequencing of Spirosoma sp. TS118.</title>
        <authorList>
            <person name="Lee J.-H."/>
            <person name="Jeong S."/>
            <person name="Zhao L."/>
            <person name="Jung J.-H."/>
            <person name="Kim M.-K."/>
            <person name="Lim S."/>
        </authorList>
    </citation>
    <scope>NUCLEOTIDE SEQUENCE [LARGE SCALE GENOMIC DNA]</scope>
    <source>
        <strain evidence="7 8">TS118</strain>
    </source>
</reference>
<evidence type="ECO:0000313" key="8">
    <source>
        <dbReference type="Proteomes" id="UP000502756"/>
    </source>
</evidence>
<dbReference type="RefSeq" id="WP_171737837.1">
    <property type="nucleotide sequence ID" value="NZ_CP053435.1"/>
</dbReference>
<evidence type="ECO:0000256" key="1">
    <source>
        <dbReference type="ARBA" id="ARBA00004651"/>
    </source>
</evidence>
<feature type="transmembrane region" description="Helical" evidence="6">
    <location>
        <begin position="194"/>
        <end position="212"/>
    </location>
</feature>
<evidence type="ECO:0000256" key="3">
    <source>
        <dbReference type="ARBA" id="ARBA00022692"/>
    </source>
</evidence>
<feature type="transmembrane region" description="Helical" evidence="6">
    <location>
        <begin position="25"/>
        <end position="43"/>
    </location>
</feature>
<dbReference type="EMBL" id="CP053435">
    <property type="protein sequence ID" value="QJW88005.1"/>
    <property type="molecule type" value="Genomic_DNA"/>
</dbReference>
<keyword evidence="5 6" id="KW-0472">Membrane</keyword>
<accession>A0A6M5Y2P9</accession>
<organism evidence="7 8">
    <name type="scientific">Spirosoma taeanense</name>
    <dbReference type="NCBI Taxonomy" id="2735870"/>
    <lineage>
        <taxon>Bacteria</taxon>
        <taxon>Pseudomonadati</taxon>
        <taxon>Bacteroidota</taxon>
        <taxon>Cytophagia</taxon>
        <taxon>Cytophagales</taxon>
        <taxon>Cytophagaceae</taxon>
        <taxon>Spirosoma</taxon>
    </lineage>
</organism>
<evidence type="ECO:0000256" key="5">
    <source>
        <dbReference type="ARBA" id="ARBA00023136"/>
    </source>
</evidence>
<feature type="transmembrane region" description="Helical" evidence="6">
    <location>
        <begin position="373"/>
        <end position="394"/>
    </location>
</feature>
<feature type="transmembrane region" description="Helical" evidence="6">
    <location>
        <begin position="343"/>
        <end position="366"/>
    </location>
</feature>
<evidence type="ECO:0000256" key="6">
    <source>
        <dbReference type="SAM" id="Phobius"/>
    </source>
</evidence>
<name>A0A6M5Y2P9_9BACT</name>
<evidence type="ECO:0000256" key="2">
    <source>
        <dbReference type="ARBA" id="ARBA00022475"/>
    </source>
</evidence>
<dbReference type="KEGG" id="stae:HNV11_00760"/>
<evidence type="ECO:0000313" key="7">
    <source>
        <dbReference type="EMBL" id="QJW88005.1"/>
    </source>
</evidence>
<dbReference type="PANTHER" id="PTHR30250:SF11">
    <property type="entry name" value="O-ANTIGEN TRANSPORTER-RELATED"/>
    <property type="match status" value="1"/>
</dbReference>
<keyword evidence="4 6" id="KW-1133">Transmembrane helix</keyword>
<feature type="transmembrane region" description="Helical" evidence="6">
    <location>
        <begin position="400"/>
        <end position="419"/>
    </location>
</feature>
<comment type="subcellular location">
    <subcellularLocation>
        <location evidence="1">Cell membrane</location>
        <topology evidence="1">Multi-pass membrane protein</topology>
    </subcellularLocation>
</comment>
<gene>
    <name evidence="7" type="ORF">HNV11_00760</name>
</gene>
<evidence type="ECO:0000256" key="4">
    <source>
        <dbReference type="ARBA" id="ARBA00022989"/>
    </source>
</evidence>
<dbReference type="PANTHER" id="PTHR30250">
    <property type="entry name" value="PST FAMILY PREDICTED COLANIC ACID TRANSPORTER"/>
    <property type="match status" value="1"/>
</dbReference>